<organism evidence="5 6">
    <name type="scientific">Amycolatopsis pigmentata</name>
    <dbReference type="NCBI Taxonomy" id="450801"/>
    <lineage>
        <taxon>Bacteria</taxon>
        <taxon>Bacillati</taxon>
        <taxon>Actinomycetota</taxon>
        <taxon>Actinomycetes</taxon>
        <taxon>Pseudonocardiales</taxon>
        <taxon>Pseudonocardiaceae</taxon>
        <taxon>Amycolatopsis</taxon>
    </lineage>
</organism>
<dbReference type="PRINTS" id="PR00502">
    <property type="entry name" value="NUDIXFAMILY"/>
</dbReference>
<accession>A0ABW5G3V9</accession>
<dbReference type="Proteomes" id="UP001597417">
    <property type="component" value="Unassembled WGS sequence"/>
</dbReference>
<dbReference type="InterPro" id="IPR020476">
    <property type="entry name" value="Nudix_hydrolase"/>
</dbReference>
<comment type="similarity">
    <text evidence="1 3">Belongs to the Nudix hydrolase family.</text>
</comment>
<reference evidence="6" key="1">
    <citation type="journal article" date="2019" name="Int. J. Syst. Evol. Microbiol.">
        <title>The Global Catalogue of Microorganisms (GCM) 10K type strain sequencing project: providing services to taxonomists for standard genome sequencing and annotation.</title>
        <authorList>
            <consortium name="The Broad Institute Genomics Platform"/>
            <consortium name="The Broad Institute Genome Sequencing Center for Infectious Disease"/>
            <person name="Wu L."/>
            <person name="Ma J."/>
        </authorList>
    </citation>
    <scope>NUCLEOTIDE SEQUENCE [LARGE SCALE GENOMIC DNA]</scope>
    <source>
        <strain evidence="6">CGMCC 4.7645</strain>
    </source>
</reference>
<feature type="domain" description="Nudix hydrolase" evidence="4">
    <location>
        <begin position="7"/>
        <end position="130"/>
    </location>
</feature>
<dbReference type="SUPFAM" id="SSF55811">
    <property type="entry name" value="Nudix"/>
    <property type="match status" value="1"/>
</dbReference>
<gene>
    <name evidence="5" type="ORF">ACFSXZ_37320</name>
</gene>
<dbReference type="PROSITE" id="PS51462">
    <property type="entry name" value="NUDIX"/>
    <property type="match status" value="1"/>
</dbReference>
<dbReference type="GO" id="GO:0016787">
    <property type="term" value="F:hydrolase activity"/>
    <property type="evidence" value="ECO:0007669"/>
    <property type="project" value="UniProtKB-KW"/>
</dbReference>
<evidence type="ECO:0000313" key="6">
    <source>
        <dbReference type="Proteomes" id="UP001597417"/>
    </source>
</evidence>
<dbReference type="CDD" id="cd04673">
    <property type="entry name" value="NUDIX_ADPRase"/>
    <property type="match status" value="1"/>
</dbReference>
<dbReference type="EMBL" id="JBHUKR010000024">
    <property type="protein sequence ID" value="MFD2422004.1"/>
    <property type="molecule type" value="Genomic_DNA"/>
</dbReference>
<proteinExistence type="inferred from homology"/>
<evidence type="ECO:0000256" key="1">
    <source>
        <dbReference type="ARBA" id="ARBA00005582"/>
    </source>
</evidence>
<dbReference type="PANTHER" id="PTHR43736">
    <property type="entry name" value="ADP-RIBOSE PYROPHOSPHATASE"/>
    <property type="match status" value="1"/>
</dbReference>
<evidence type="ECO:0000256" key="3">
    <source>
        <dbReference type="RuleBase" id="RU003476"/>
    </source>
</evidence>
<dbReference type="PROSITE" id="PS00893">
    <property type="entry name" value="NUDIX_BOX"/>
    <property type="match status" value="1"/>
</dbReference>
<dbReference type="Pfam" id="PF00293">
    <property type="entry name" value="NUDIX"/>
    <property type="match status" value="1"/>
</dbReference>
<keyword evidence="2 3" id="KW-0378">Hydrolase</keyword>
<dbReference type="PANTHER" id="PTHR43736:SF1">
    <property type="entry name" value="DIHYDRONEOPTERIN TRIPHOSPHATE DIPHOSPHATASE"/>
    <property type="match status" value="1"/>
</dbReference>
<keyword evidence="6" id="KW-1185">Reference proteome</keyword>
<dbReference type="Gene3D" id="3.90.79.10">
    <property type="entry name" value="Nucleoside Triphosphate Pyrophosphohydrolase"/>
    <property type="match status" value="1"/>
</dbReference>
<protein>
    <submittedName>
        <fullName evidence="5">NUDIX hydrolase</fullName>
    </submittedName>
</protein>
<name>A0ABW5G3V9_9PSEU</name>
<dbReference type="InterPro" id="IPR000086">
    <property type="entry name" value="NUDIX_hydrolase_dom"/>
</dbReference>
<comment type="caution">
    <text evidence="5">The sequence shown here is derived from an EMBL/GenBank/DDBJ whole genome shotgun (WGS) entry which is preliminary data.</text>
</comment>
<dbReference type="InterPro" id="IPR020084">
    <property type="entry name" value="NUDIX_hydrolase_CS"/>
</dbReference>
<evidence type="ECO:0000313" key="5">
    <source>
        <dbReference type="EMBL" id="MFD2422004.1"/>
    </source>
</evidence>
<sequence length="133" mass="14533">MGPGDHQLVRCVGGITFDRAGRLLVIRRARDPGRGLWSLPGGRVERGETDHEAVIREMREETGLRVVPTILAGRVIRGPYEIYDYLCEVGGGTLRAGDDAGDARWVDAGEFARLEITEGLAEALGEWGHLPRA</sequence>
<dbReference type="RefSeq" id="WP_378270875.1">
    <property type="nucleotide sequence ID" value="NZ_JBHUKR010000024.1"/>
</dbReference>
<dbReference type="InterPro" id="IPR015797">
    <property type="entry name" value="NUDIX_hydrolase-like_dom_sf"/>
</dbReference>
<evidence type="ECO:0000259" key="4">
    <source>
        <dbReference type="PROSITE" id="PS51462"/>
    </source>
</evidence>
<evidence type="ECO:0000256" key="2">
    <source>
        <dbReference type="ARBA" id="ARBA00022801"/>
    </source>
</evidence>